<evidence type="ECO:0000256" key="10">
    <source>
        <dbReference type="ARBA" id="ARBA00023268"/>
    </source>
</evidence>
<feature type="domain" description="GAG-pre-integrase" evidence="12">
    <location>
        <begin position="229"/>
        <end position="276"/>
    </location>
</feature>
<evidence type="ECO:0000256" key="1">
    <source>
        <dbReference type="ARBA" id="ARBA00000024"/>
    </source>
</evidence>
<comment type="pathway">
    <text evidence="4">Amino-acid biosynthesis; L-histidine biosynthesis; L-histidine from 5-phospho-alpha-D-ribose 1-diphosphate: step 2/9.</text>
</comment>
<evidence type="ECO:0000256" key="4">
    <source>
        <dbReference type="ARBA" id="ARBA00005204"/>
    </source>
</evidence>
<feature type="domain" description="Phosphoribosyl-AMP cyclohydrolase" evidence="11">
    <location>
        <begin position="427"/>
        <end position="500"/>
    </location>
</feature>
<dbReference type="FunFam" id="3.10.20.810:FF:000001">
    <property type="entry name" value="Histidine biosynthesis bifunctional protein HisIE"/>
    <property type="match status" value="1"/>
</dbReference>
<evidence type="ECO:0000259" key="11">
    <source>
        <dbReference type="Pfam" id="PF01502"/>
    </source>
</evidence>
<keyword evidence="14" id="KW-1185">Reference proteome</keyword>
<comment type="catalytic activity">
    <reaction evidence="2">
        <text>1-(5-phospho-beta-D-ribosyl)-ATP + H2O = 1-(5-phospho-beta-D-ribosyl)-5'-AMP + diphosphate + H(+)</text>
        <dbReference type="Rhea" id="RHEA:22828"/>
        <dbReference type="ChEBI" id="CHEBI:15377"/>
        <dbReference type="ChEBI" id="CHEBI:15378"/>
        <dbReference type="ChEBI" id="CHEBI:33019"/>
        <dbReference type="ChEBI" id="CHEBI:59457"/>
        <dbReference type="ChEBI" id="CHEBI:73183"/>
        <dbReference type="EC" id="3.6.1.31"/>
    </reaction>
</comment>
<comment type="catalytic activity">
    <reaction evidence="1">
        <text>1-(5-phospho-beta-D-ribosyl)-5'-AMP + H2O = 1-(5-phospho-beta-D-ribosyl)-5-[(5-phospho-beta-D-ribosylamino)methylideneamino]imidazole-4-carboxamide</text>
        <dbReference type="Rhea" id="RHEA:20049"/>
        <dbReference type="ChEBI" id="CHEBI:15377"/>
        <dbReference type="ChEBI" id="CHEBI:58435"/>
        <dbReference type="ChEBI" id="CHEBI:59457"/>
        <dbReference type="EC" id="3.5.4.19"/>
    </reaction>
</comment>
<reference evidence="13" key="1">
    <citation type="submission" date="2018-01" db="EMBL/GenBank/DDBJ databases">
        <authorList>
            <person name="Mao J.F."/>
        </authorList>
    </citation>
    <scope>NUCLEOTIDE SEQUENCE</scope>
    <source>
        <strain evidence="13">Huo1</strain>
        <tissue evidence="13">Leaf</tissue>
    </source>
</reference>
<dbReference type="Pfam" id="PF01502">
    <property type="entry name" value="PRA-CH"/>
    <property type="match status" value="1"/>
</dbReference>
<evidence type="ECO:0000256" key="3">
    <source>
        <dbReference type="ARBA" id="ARBA00005169"/>
    </source>
</evidence>
<dbReference type="InterPro" id="IPR008179">
    <property type="entry name" value="HisE"/>
</dbReference>
<evidence type="ECO:0000256" key="2">
    <source>
        <dbReference type="ARBA" id="ARBA00001460"/>
    </source>
</evidence>
<dbReference type="InterPro" id="IPR021130">
    <property type="entry name" value="PRib-ATP_PPHydrolase-like"/>
</dbReference>
<protein>
    <recommendedName>
        <fullName evidence="15">Phosphoribosyl-AMP cyclohydrolase</fullName>
    </recommendedName>
</protein>
<dbReference type="GO" id="GO:0004636">
    <property type="term" value="F:phosphoribosyl-ATP diphosphatase activity"/>
    <property type="evidence" value="ECO:0007669"/>
    <property type="project" value="UniProtKB-EC"/>
</dbReference>
<dbReference type="GO" id="GO:0004635">
    <property type="term" value="F:phosphoribosyl-AMP cyclohydrolase activity"/>
    <property type="evidence" value="ECO:0007669"/>
    <property type="project" value="UniProtKB-EC"/>
</dbReference>
<reference evidence="13" key="2">
    <citation type="submission" date="2020-08" db="EMBL/GenBank/DDBJ databases">
        <title>Plant Genome Project.</title>
        <authorList>
            <person name="Zhang R.-G."/>
        </authorList>
    </citation>
    <scope>NUCLEOTIDE SEQUENCE</scope>
    <source>
        <strain evidence="13">Huo1</strain>
        <tissue evidence="13">Leaf</tissue>
    </source>
</reference>
<dbReference type="NCBIfam" id="TIGR03188">
    <property type="entry name" value="histidine_hisI"/>
    <property type="match status" value="1"/>
</dbReference>
<evidence type="ECO:0000313" key="14">
    <source>
        <dbReference type="Proteomes" id="UP000298416"/>
    </source>
</evidence>
<dbReference type="PANTHER" id="PTHR42945">
    <property type="entry name" value="HISTIDINE BIOSYNTHESIS BIFUNCTIONAL PROTEIN"/>
    <property type="match status" value="1"/>
</dbReference>
<keyword evidence="10" id="KW-0511">Multifunctional enzyme</keyword>
<dbReference type="SUPFAM" id="SSF141734">
    <property type="entry name" value="HisI-like"/>
    <property type="match status" value="1"/>
</dbReference>
<dbReference type="InterPro" id="IPR002496">
    <property type="entry name" value="PRib_AMP_CycHydrolase_dom"/>
</dbReference>
<evidence type="ECO:0000313" key="13">
    <source>
        <dbReference type="EMBL" id="KAG6426108.1"/>
    </source>
</evidence>
<dbReference type="SUPFAM" id="SSF101386">
    <property type="entry name" value="all-alpha NTP pyrophosphatases"/>
    <property type="match status" value="1"/>
</dbReference>
<evidence type="ECO:0000256" key="7">
    <source>
        <dbReference type="ARBA" id="ARBA00022801"/>
    </source>
</evidence>
<dbReference type="GO" id="GO:0000105">
    <property type="term" value="P:L-histidine biosynthetic process"/>
    <property type="evidence" value="ECO:0007669"/>
    <property type="project" value="UniProtKB-KW"/>
</dbReference>
<keyword evidence="8" id="KW-0067">ATP-binding</keyword>
<dbReference type="GO" id="GO:0005524">
    <property type="term" value="F:ATP binding"/>
    <property type="evidence" value="ECO:0007669"/>
    <property type="project" value="UniProtKB-KW"/>
</dbReference>
<keyword evidence="9" id="KW-0368">Histidine biosynthesis</keyword>
<proteinExistence type="predicted"/>
<dbReference type="AlphaFoldDB" id="A0A8X8YAA7"/>
<dbReference type="Gene3D" id="1.10.287.1080">
    <property type="entry name" value="MazG-like"/>
    <property type="match status" value="1"/>
</dbReference>
<comment type="caution">
    <text evidence="13">The sequence shown here is derived from an EMBL/GenBank/DDBJ whole genome shotgun (WGS) entry which is preliminary data.</text>
</comment>
<keyword evidence="7" id="KW-0378">Hydrolase</keyword>
<evidence type="ECO:0000259" key="12">
    <source>
        <dbReference type="Pfam" id="PF13976"/>
    </source>
</evidence>
<gene>
    <name evidence="13" type="ORF">SASPL_110323</name>
</gene>
<dbReference type="InterPro" id="IPR038019">
    <property type="entry name" value="PRib_AMP_CycHydrolase_sf"/>
</dbReference>
<comment type="pathway">
    <text evidence="3">Amino-acid biosynthesis; L-histidine biosynthesis; L-histidine from 5-phospho-alpha-D-ribose 1-diphosphate: step 3/9.</text>
</comment>
<dbReference type="EMBL" id="PNBA02000004">
    <property type="protein sequence ID" value="KAG6426108.1"/>
    <property type="molecule type" value="Genomic_DNA"/>
</dbReference>
<keyword evidence="5" id="KW-0028">Amino-acid biosynthesis</keyword>
<evidence type="ECO:0000256" key="8">
    <source>
        <dbReference type="ARBA" id="ARBA00022840"/>
    </source>
</evidence>
<dbReference type="Proteomes" id="UP000298416">
    <property type="component" value="Unassembled WGS sequence"/>
</dbReference>
<dbReference type="PANTHER" id="PTHR42945:SF1">
    <property type="entry name" value="HISTIDINE BIOSYNTHESIS BIFUNCTIONAL PROTEIN HIS7"/>
    <property type="match status" value="1"/>
</dbReference>
<dbReference type="InterPro" id="IPR025724">
    <property type="entry name" value="GAG-pre-integrase_dom"/>
</dbReference>
<evidence type="ECO:0000256" key="6">
    <source>
        <dbReference type="ARBA" id="ARBA00022741"/>
    </source>
</evidence>
<name>A0A8X8YAA7_SALSN</name>
<dbReference type="Pfam" id="PF01503">
    <property type="entry name" value="PRA-PH"/>
    <property type="match status" value="1"/>
</dbReference>
<keyword evidence="6" id="KW-0547">Nucleotide-binding</keyword>
<evidence type="ECO:0000256" key="5">
    <source>
        <dbReference type="ARBA" id="ARBA00022605"/>
    </source>
</evidence>
<organism evidence="13">
    <name type="scientific">Salvia splendens</name>
    <name type="common">Scarlet sage</name>
    <dbReference type="NCBI Taxonomy" id="180675"/>
    <lineage>
        <taxon>Eukaryota</taxon>
        <taxon>Viridiplantae</taxon>
        <taxon>Streptophyta</taxon>
        <taxon>Embryophyta</taxon>
        <taxon>Tracheophyta</taxon>
        <taxon>Spermatophyta</taxon>
        <taxon>Magnoliopsida</taxon>
        <taxon>eudicotyledons</taxon>
        <taxon>Gunneridae</taxon>
        <taxon>Pentapetalae</taxon>
        <taxon>asterids</taxon>
        <taxon>lamiids</taxon>
        <taxon>Lamiales</taxon>
        <taxon>Lamiaceae</taxon>
        <taxon>Nepetoideae</taxon>
        <taxon>Mentheae</taxon>
        <taxon>Salviinae</taxon>
        <taxon>Salvia</taxon>
        <taxon>Salvia subgen. Calosphace</taxon>
        <taxon>core Calosphace</taxon>
    </lineage>
</organism>
<dbReference type="CDD" id="cd11534">
    <property type="entry name" value="NTP-PPase_HisIE_like"/>
    <property type="match status" value="1"/>
</dbReference>
<dbReference type="Pfam" id="PF13976">
    <property type="entry name" value="gag_pre-integrs"/>
    <property type="match status" value="1"/>
</dbReference>
<dbReference type="Gene3D" id="3.10.20.810">
    <property type="entry name" value="Phosphoribosyl-AMP cyclohydrolase"/>
    <property type="match status" value="1"/>
</dbReference>
<dbReference type="Pfam" id="PF14223">
    <property type="entry name" value="Retrotran_gag_2"/>
    <property type="match status" value="1"/>
</dbReference>
<sequence length="628" mass="70628">MSEEKNFMQPAIPRFDGHYDHWSMLMENLLRSKGYWSQVEIGYEEPNAGASVSDADRKKLEELRTTDLKVKNYLFQAIDRTILEQILEKGTSKQIWDSMKKKFEGNARVKRAALQALRRDFEILEMKVGETITNYFARMVNLGNNMKMSVAGKGYVRLCLNGVTHIISGVFYVPELKNHLLSVGQLQEKGLAILIQLNECKIYHPSRGLIIQTKMTANRMFVLLSEVTNKQIKEEVCLQATTKDLAQLWHRRYGHLSYKSLSTLQLKEMVRGLPKFSESSDVLAVLALVPPSSLLIPCSPTTNSSAISDSRSIDSQWRFHMPIAFNFQKCSLVSCGECCYISGKLKIEKGDGGWVTHPSLCFFLEFPFTGVCPDGDLPERHWQVSTAVLVAGTVDCLVEPLLDSVKWDDKGLAVGIAQNVDTGAVLMQGFVNKEALLKTISSKKATFYSRSRSTLWTKGETSMNFINVSDVFLDCDRDSIIYLGKPDGPTCHTGAETCYYTSVDNIINDPPVDGSKLALTTLYALESTISQRKAELTENPDSKPSWTKRLLLDEKLLCSKIREEADELCRTLEENEDQTRTASEMADVLYHAMVLLSVKGVQIEDVLQVLRLRFAQSGVEEKKSRKSS</sequence>
<evidence type="ECO:0008006" key="15">
    <source>
        <dbReference type="Google" id="ProtNLM"/>
    </source>
</evidence>
<accession>A0A8X8YAA7</accession>
<evidence type="ECO:0000256" key="9">
    <source>
        <dbReference type="ARBA" id="ARBA00023102"/>
    </source>
</evidence>